<protein>
    <submittedName>
        <fullName evidence="8">Transmembrane amino acid transporter protein-domain-containing protein</fullName>
    </submittedName>
</protein>
<feature type="transmembrane region" description="Helical" evidence="6">
    <location>
        <begin position="194"/>
        <end position="214"/>
    </location>
</feature>
<dbReference type="PANTHER" id="PTHR22950">
    <property type="entry name" value="AMINO ACID TRANSPORTER"/>
    <property type="match status" value="1"/>
</dbReference>
<dbReference type="FunFam" id="1.20.1740.10:FF:000039">
    <property type="entry name" value="Neutral amino acid transporter (Eurofung)"/>
    <property type="match status" value="1"/>
</dbReference>
<evidence type="ECO:0000313" key="9">
    <source>
        <dbReference type="Proteomes" id="UP000326565"/>
    </source>
</evidence>
<dbReference type="Pfam" id="PF01490">
    <property type="entry name" value="Aa_trans"/>
    <property type="match status" value="1"/>
</dbReference>
<feature type="transmembrane region" description="Helical" evidence="6">
    <location>
        <begin position="40"/>
        <end position="62"/>
    </location>
</feature>
<feature type="transmembrane region" description="Helical" evidence="6">
    <location>
        <begin position="350"/>
        <end position="371"/>
    </location>
</feature>
<comment type="subcellular location">
    <subcellularLocation>
        <location evidence="1">Membrane</location>
        <topology evidence="1">Multi-pass membrane protein</topology>
    </subcellularLocation>
</comment>
<feature type="transmembrane region" description="Helical" evidence="6">
    <location>
        <begin position="102"/>
        <end position="124"/>
    </location>
</feature>
<name>A0A5N5WHP5_9EURO</name>
<dbReference type="EMBL" id="ML732423">
    <property type="protein sequence ID" value="KAB8068013.1"/>
    <property type="molecule type" value="Genomic_DNA"/>
</dbReference>
<sequence length="410" mass="44357">MDINEKRGDITPHHQDAFGDEEFAEVKQCGLLMVAETSSLGILSLPAAVAGLGLVPAIIVLLDLGILASYTGYVIGQLKWKYPHISSIADAGELVMGPFGRVLLFIGSILYLIFIMASHILTFTVAMNPITEHCTCSIVFGIVGIIVSFRFSLPRTMRNVSWLSVASFISIIAAVFVTMIAVGVQNPGTVVKAIAEPNLVTGFTAVASIVFSYASHNTFFNMISELRDPREFPKAFAMLQCIDICLYLVTGAVIYRYAGHKVFSPALGSAGPLMAKVAYGVALPTILIAGVIYGHVACKSIYLRIFAGTSRIYNRDWVAVGSWIGIGLSLWVIAWVIASSIPVFNSLLSLMSALFGSWFTYGLPAIFWFYMNKDKWLSSSRKIALTMLNLVCLCVGIILGSGSFNCANNA</sequence>
<keyword evidence="5 6" id="KW-0472">Membrane</keyword>
<feature type="transmembrane region" description="Helical" evidence="6">
    <location>
        <begin position="317"/>
        <end position="338"/>
    </location>
</feature>
<evidence type="ECO:0000256" key="6">
    <source>
        <dbReference type="SAM" id="Phobius"/>
    </source>
</evidence>
<feature type="transmembrane region" description="Helical" evidence="6">
    <location>
        <begin position="130"/>
        <end position="153"/>
    </location>
</feature>
<dbReference type="PANTHER" id="PTHR22950:SF479">
    <property type="entry name" value="AMINO ACID TRANSPORTER (EUROFUNG)-RELATED"/>
    <property type="match status" value="1"/>
</dbReference>
<dbReference type="GO" id="GO:0016020">
    <property type="term" value="C:membrane"/>
    <property type="evidence" value="ECO:0007669"/>
    <property type="project" value="UniProtKB-SubCell"/>
</dbReference>
<evidence type="ECO:0000256" key="5">
    <source>
        <dbReference type="ARBA" id="ARBA00023136"/>
    </source>
</evidence>
<feature type="transmembrane region" description="Helical" evidence="6">
    <location>
        <begin position="235"/>
        <end position="257"/>
    </location>
</feature>
<keyword evidence="9" id="KW-1185">Reference proteome</keyword>
<feature type="transmembrane region" description="Helical" evidence="6">
    <location>
        <begin position="277"/>
        <end position="296"/>
    </location>
</feature>
<dbReference type="Proteomes" id="UP000326565">
    <property type="component" value="Unassembled WGS sequence"/>
</dbReference>
<organism evidence="8 9">
    <name type="scientific">Aspergillus leporis</name>
    <dbReference type="NCBI Taxonomy" id="41062"/>
    <lineage>
        <taxon>Eukaryota</taxon>
        <taxon>Fungi</taxon>
        <taxon>Dikarya</taxon>
        <taxon>Ascomycota</taxon>
        <taxon>Pezizomycotina</taxon>
        <taxon>Eurotiomycetes</taxon>
        <taxon>Eurotiomycetidae</taxon>
        <taxon>Eurotiales</taxon>
        <taxon>Aspergillaceae</taxon>
        <taxon>Aspergillus</taxon>
        <taxon>Aspergillus subgen. Circumdati</taxon>
    </lineage>
</organism>
<reference evidence="8 9" key="1">
    <citation type="submission" date="2019-04" db="EMBL/GenBank/DDBJ databases">
        <title>Friends and foes A comparative genomics study of 23 Aspergillus species from section Flavi.</title>
        <authorList>
            <consortium name="DOE Joint Genome Institute"/>
            <person name="Kjaerbolling I."/>
            <person name="Vesth T."/>
            <person name="Frisvad J.C."/>
            <person name="Nybo J.L."/>
            <person name="Theobald S."/>
            <person name="Kildgaard S."/>
            <person name="Isbrandt T."/>
            <person name="Kuo A."/>
            <person name="Sato A."/>
            <person name="Lyhne E.K."/>
            <person name="Kogle M.E."/>
            <person name="Wiebenga A."/>
            <person name="Kun R.S."/>
            <person name="Lubbers R.J."/>
            <person name="Makela M.R."/>
            <person name="Barry K."/>
            <person name="Chovatia M."/>
            <person name="Clum A."/>
            <person name="Daum C."/>
            <person name="Haridas S."/>
            <person name="He G."/>
            <person name="LaButti K."/>
            <person name="Lipzen A."/>
            <person name="Mondo S."/>
            <person name="Riley R."/>
            <person name="Salamov A."/>
            <person name="Simmons B.A."/>
            <person name="Magnuson J.K."/>
            <person name="Henrissat B."/>
            <person name="Mortensen U.H."/>
            <person name="Larsen T.O."/>
            <person name="Devries R.P."/>
            <person name="Grigoriev I.V."/>
            <person name="Machida M."/>
            <person name="Baker S.E."/>
            <person name="Andersen M.R."/>
        </authorList>
    </citation>
    <scope>NUCLEOTIDE SEQUENCE [LARGE SCALE GENOMIC DNA]</scope>
    <source>
        <strain evidence="8 9">CBS 151.66</strain>
    </source>
</reference>
<evidence type="ECO:0000313" key="8">
    <source>
        <dbReference type="EMBL" id="KAB8068013.1"/>
    </source>
</evidence>
<evidence type="ECO:0000259" key="7">
    <source>
        <dbReference type="Pfam" id="PF01490"/>
    </source>
</evidence>
<dbReference type="OrthoDB" id="294730at2759"/>
<feature type="transmembrane region" description="Helical" evidence="6">
    <location>
        <begin position="160"/>
        <end position="182"/>
    </location>
</feature>
<comment type="similarity">
    <text evidence="2">Belongs to the amino acid/polyamine transporter 2 family.</text>
</comment>
<dbReference type="Gene3D" id="1.20.1740.10">
    <property type="entry name" value="Amino acid/polyamine transporter I"/>
    <property type="match status" value="1"/>
</dbReference>
<dbReference type="AlphaFoldDB" id="A0A5N5WHP5"/>
<feature type="domain" description="Amino acid transporter transmembrane" evidence="7">
    <location>
        <begin position="28"/>
        <end position="399"/>
    </location>
</feature>
<evidence type="ECO:0000256" key="1">
    <source>
        <dbReference type="ARBA" id="ARBA00004141"/>
    </source>
</evidence>
<keyword evidence="3 6" id="KW-0812">Transmembrane</keyword>
<dbReference type="InterPro" id="IPR013057">
    <property type="entry name" value="AA_transpt_TM"/>
</dbReference>
<feature type="transmembrane region" description="Helical" evidence="6">
    <location>
        <begin position="383"/>
        <end position="404"/>
    </location>
</feature>
<evidence type="ECO:0000256" key="2">
    <source>
        <dbReference type="ARBA" id="ARBA00008066"/>
    </source>
</evidence>
<proteinExistence type="inferred from homology"/>
<accession>A0A5N5WHP5</accession>
<evidence type="ECO:0000256" key="4">
    <source>
        <dbReference type="ARBA" id="ARBA00022989"/>
    </source>
</evidence>
<keyword evidence="4 6" id="KW-1133">Transmembrane helix</keyword>
<dbReference type="GO" id="GO:0015179">
    <property type="term" value="F:L-amino acid transmembrane transporter activity"/>
    <property type="evidence" value="ECO:0007669"/>
    <property type="project" value="TreeGrafter"/>
</dbReference>
<gene>
    <name evidence="8" type="ORF">BDV29DRAFT_196001</name>
</gene>
<evidence type="ECO:0000256" key="3">
    <source>
        <dbReference type="ARBA" id="ARBA00022692"/>
    </source>
</evidence>